<organism evidence="8">
    <name type="scientific">mine drainage metagenome</name>
    <dbReference type="NCBI Taxonomy" id="410659"/>
    <lineage>
        <taxon>unclassified sequences</taxon>
        <taxon>metagenomes</taxon>
        <taxon>ecological metagenomes</taxon>
    </lineage>
</organism>
<dbReference type="InterPro" id="IPR050808">
    <property type="entry name" value="Phage_Integrase"/>
</dbReference>
<dbReference type="InterPro" id="IPR013762">
    <property type="entry name" value="Integrase-like_cat_sf"/>
</dbReference>
<dbReference type="GO" id="GO:0046718">
    <property type="term" value="P:symbiont entry into host cell"/>
    <property type="evidence" value="ECO:0007669"/>
    <property type="project" value="UniProtKB-KW"/>
</dbReference>
<evidence type="ECO:0000256" key="4">
    <source>
        <dbReference type="ARBA" id="ARBA00023172"/>
    </source>
</evidence>
<dbReference type="PANTHER" id="PTHR30629">
    <property type="entry name" value="PROPHAGE INTEGRASE"/>
    <property type="match status" value="1"/>
</dbReference>
<evidence type="ECO:0000259" key="7">
    <source>
        <dbReference type="PROSITE" id="PS51898"/>
    </source>
</evidence>
<evidence type="ECO:0000256" key="6">
    <source>
        <dbReference type="ARBA" id="ARBA00023296"/>
    </source>
</evidence>
<dbReference type="InterPro" id="IPR053876">
    <property type="entry name" value="Phage_int_M"/>
</dbReference>
<dbReference type="Pfam" id="PF22022">
    <property type="entry name" value="Phage_int_M"/>
    <property type="match status" value="1"/>
</dbReference>
<accession>A0A1J5PY45</accession>
<dbReference type="Gene3D" id="3.30.160.390">
    <property type="entry name" value="Integrase, DNA-binding domain"/>
    <property type="match status" value="1"/>
</dbReference>
<dbReference type="InterPro" id="IPR002104">
    <property type="entry name" value="Integrase_catalytic"/>
</dbReference>
<evidence type="ECO:0000313" key="8">
    <source>
        <dbReference type="EMBL" id="OIQ70187.1"/>
    </source>
</evidence>
<dbReference type="InterPro" id="IPR011010">
    <property type="entry name" value="DNA_brk_join_enz"/>
</dbReference>
<keyword evidence="6" id="KW-1160">Virus entry into host cell</keyword>
<name>A0A1J5PY45_9ZZZZ</name>
<evidence type="ECO:0000256" key="1">
    <source>
        <dbReference type="ARBA" id="ARBA00008857"/>
    </source>
</evidence>
<dbReference type="SUPFAM" id="SSF56349">
    <property type="entry name" value="DNA breaking-rejoining enzymes"/>
    <property type="match status" value="1"/>
</dbReference>
<keyword evidence="5" id="KW-1179">Viral genome integration</keyword>
<reference evidence="8" key="1">
    <citation type="submission" date="2016-10" db="EMBL/GenBank/DDBJ databases">
        <title>Sequence of Gallionella enrichment culture.</title>
        <authorList>
            <person name="Poehlein A."/>
            <person name="Muehling M."/>
            <person name="Daniel R."/>
        </authorList>
    </citation>
    <scope>NUCLEOTIDE SEQUENCE</scope>
</reference>
<dbReference type="AlphaFoldDB" id="A0A1J5PY45"/>
<comment type="caution">
    <text evidence="8">The sequence shown here is derived from an EMBL/GenBank/DDBJ whole genome shotgun (WGS) entry which is preliminary data.</text>
</comment>
<comment type="similarity">
    <text evidence="1">Belongs to the 'phage' integrase family.</text>
</comment>
<protein>
    <submittedName>
        <fullName evidence="8">Putative prophage CPS-53 integrase</fullName>
    </submittedName>
</protein>
<dbReference type="GO" id="GO:0003677">
    <property type="term" value="F:DNA binding"/>
    <property type="evidence" value="ECO:0007669"/>
    <property type="project" value="UniProtKB-KW"/>
</dbReference>
<dbReference type="InterPro" id="IPR025166">
    <property type="entry name" value="Integrase_DNA_bind_dom"/>
</dbReference>
<dbReference type="InterPro" id="IPR038488">
    <property type="entry name" value="Integrase_DNA-bd_sf"/>
</dbReference>
<feature type="domain" description="Tyr recombinase" evidence="7">
    <location>
        <begin position="204"/>
        <end position="393"/>
    </location>
</feature>
<evidence type="ECO:0000256" key="3">
    <source>
        <dbReference type="ARBA" id="ARBA00023125"/>
    </source>
</evidence>
<dbReference type="Pfam" id="PF00589">
    <property type="entry name" value="Phage_integrase"/>
    <property type="match status" value="1"/>
</dbReference>
<keyword evidence="2" id="KW-0229">DNA integration</keyword>
<dbReference type="GO" id="GO:0044826">
    <property type="term" value="P:viral genome integration into host DNA"/>
    <property type="evidence" value="ECO:0007669"/>
    <property type="project" value="UniProtKB-KW"/>
</dbReference>
<dbReference type="GO" id="GO:0006310">
    <property type="term" value="P:DNA recombination"/>
    <property type="evidence" value="ECO:0007669"/>
    <property type="project" value="UniProtKB-KW"/>
</dbReference>
<dbReference type="CDD" id="cd00801">
    <property type="entry name" value="INT_P4_C"/>
    <property type="match status" value="1"/>
</dbReference>
<dbReference type="Pfam" id="PF13356">
    <property type="entry name" value="Arm-DNA-bind_3"/>
    <property type="match status" value="1"/>
</dbReference>
<gene>
    <name evidence="8" type="primary">intS_12</name>
    <name evidence="8" type="ORF">GALL_482030</name>
</gene>
<sequence length="412" mass="45718">MLTDAKCRNATCPPDKARARFTDASGLYLEISPAGSKRWFWKTYADGKEGRLALGGYPDVSLMAARKARDAAKLQKSEGVDPLQARQVEKLKAFVGSGATLAATASDWLARGKPNWSDTHYVRESRNITKDLVPYLGKRAIASIKSIELLAVIQKVEERGALDVAHRVLITAHGVWCYAVATGRAERDITSDIKKALKPHIRENLPAITDPVKFGELLRACEAYNGGPIVRAALKLAPILFQRPGNLRTMRWSDLNLDTAQWSIPSDDMKRTKAEKINGQAHVVPLPRQAVAILQDLYKLTGNREWVFPGLRDWRKPMSEAGVSAALNAMGYKDVHTWHGYRATGRTILRQVLKYPADVIEAKLAHIGQITHGGAYDRTTHLEDRTDMLQVWADYLDKLVKGAEVIPLKQAA</sequence>
<dbReference type="GO" id="GO:0075713">
    <property type="term" value="P:establishment of integrated proviral latency"/>
    <property type="evidence" value="ECO:0007669"/>
    <property type="project" value="UniProtKB-KW"/>
</dbReference>
<evidence type="ECO:0000256" key="5">
    <source>
        <dbReference type="ARBA" id="ARBA00023195"/>
    </source>
</evidence>
<dbReference type="PROSITE" id="PS51898">
    <property type="entry name" value="TYR_RECOMBINASE"/>
    <property type="match status" value="1"/>
</dbReference>
<keyword evidence="3" id="KW-0238">DNA-binding</keyword>
<dbReference type="Gene3D" id="1.10.443.10">
    <property type="entry name" value="Intergrase catalytic core"/>
    <property type="match status" value="1"/>
</dbReference>
<dbReference type="GO" id="GO:0015074">
    <property type="term" value="P:DNA integration"/>
    <property type="evidence" value="ECO:0007669"/>
    <property type="project" value="UniProtKB-KW"/>
</dbReference>
<dbReference type="PANTHER" id="PTHR30629:SF2">
    <property type="entry name" value="PROPHAGE INTEGRASE INTS-RELATED"/>
    <property type="match status" value="1"/>
</dbReference>
<evidence type="ECO:0000256" key="2">
    <source>
        <dbReference type="ARBA" id="ARBA00022908"/>
    </source>
</evidence>
<dbReference type="InterPro" id="IPR010998">
    <property type="entry name" value="Integrase_recombinase_N"/>
</dbReference>
<proteinExistence type="inferred from homology"/>
<dbReference type="EMBL" id="MLJW01004322">
    <property type="protein sequence ID" value="OIQ70187.1"/>
    <property type="molecule type" value="Genomic_DNA"/>
</dbReference>
<keyword evidence="4" id="KW-0233">DNA recombination</keyword>
<dbReference type="Gene3D" id="1.10.150.130">
    <property type="match status" value="1"/>
</dbReference>